<feature type="region of interest" description="Disordered" evidence="1">
    <location>
        <begin position="1"/>
        <end position="105"/>
    </location>
</feature>
<feature type="compositionally biased region" description="Basic and acidic residues" evidence="1">
    <location>
        <begin position="333"/>
        <end position="364"/>
    </location>
</feature>
<feature type="compositionally biased region" description="Polar residues" evidence="1">
    <location>
        <begin position="971"/>
        <end position="984"/>
    </location>
</feature>
<dbReference type="Proteomes" id="UP000887226">
    <property type="component" value="Unassembled WGS sequence"/>
</dbReference>
<dbReference type="OrthoDB" id="5151921at2759"/>
<evidence type="ECO:0000313" key="2">
    <source>
        <dbReference type="EMBL" id="KAG9247164.1"/>
    </source>
</evidence>
<proteinExistence type="predicted"/>
<feature type="compositionally biased region" description="Polar residues" evidence="1">
    <location>
        <begin position="1184"/>
        <end position="1206"/>
    </location>
</feature>
<feature type="region of interest" description="Disordered" evidence="1">
    <location>
        <begin position="423"/>
        <end position="503"/>
    </location>
</feature>
<comment type="caution">
    <text evidence="2">The sequence shown here is derived from an EMBL/GenBank/DDBJ whole genome shotgun (WGS) entry which is preliminary data.</text>
</comment>
<feature type="region of interest" description="Disordered" evidence="1">
    <location>
        <begin position="1069"/>
        <end position="1094"/>
    </location>
</feature>
<feature type="region of interest" description="Disordered" evidence="1">
    <location>
        <begin position="911"/>
        <end position="991"/>
    </location>
</feature>
<feature type="compositionally biased region" description="Polar residues" evidence="1">
    <location>
        <begin position="448"/>
        <end position="464"/>
    </location>
</feature>
<dbReference type="EMBL" id="MU253780">
    <property type="protein sequence ID" value="KAG9247164.1"/>
    <property type="molecule type" value="Genomic_DNA"/>
</dbReference>
<feature type="compositionally biased region" description="Basic and acidic residues" evidence="1">
    <location>
        <begin position="939"/>
        <end position="950"/>
    </location>
</feature>
<feature type="compositionally biased region" description="Basic and acidic residues" evidence="1">
    <location>
        <begin position="1"/>
        <end position="13"/>
    </location>
</feature>
<feature type="compositionally biased region" description="Polar residues" evidence="1">
    <location>
        <begin position="615"/>
        <end position="629"/>
    </location>
</feature>
<feature type="region of interest" description="Disordered" evidence="1">
    <location>
        <begin position="1239"/>
        <end position="1264"/>
    </location>
</feature>
<reference evidence="2" key="1">
    <citation type="journal article" date="2021" name="IMA Fungus">
        <title>Genomic characterization of three marine fungi, including Emericellopsis atlantica sp. nov. with signatures of a generalist lifestyle and marine biomass degradation.</title>
        <authorList>
            <person name="Hagestad O.C."/>
            <person name="Hou L."/>
            <person name="Andersen J.H."/>
            <person name="Hansen E.H."/>
            <person name="Altermark B."/>
            <person name="Li C."/>
            <person name="Kuhnert E."/>
            <person name="Cox R.J."/>
            <person name="Crous P.W."/>
            <person name="Spatafora J.W."/>
            <person name="Lail K."/>
            <person name="Amirebrahimi M."/>
            <person name="Lipzen A."/>
            <person name="Pangilinan J."/>
            <person name="Andreopoulos W."/>
            <person name="Hayes R.D."/>
            <person name="Ng V."/>
            <person name="Grigoriev I.V."/>
            <person name="Jackson S.A."/>
            <person name="Sutton T.D.S."/>
            <person name="Dobson A.D.W."/>
            <person name="Rama T."/>
        </authorList>
    </citation>
    <scope>NUCLEOTIDE SEQUENCE</scope>
    <source>
        <strain evidence="2">TRa3180A</strain>
    </source>
</reference>
<feature type="compositionally biased region" description="Polar residues" evidence="1">
    <location>
        <begin position="188"/>
        <end position="209"/>
    </location>
</feature>
<feature type="compositionally biased region" description="Polar residues" evidence="1">
    <location>
        <begin position="770"/>
        <end position="793"/>
    </location>
</feature>
<feature type="compositionally biased region" description="Low complexity" evidence="1">
    <location>
        <begin position="1172"/>
        <end position="1183"/>
    </location>
</feature>
<feature type="compositionally biased region" description="Polar residues" evidence="1">
    <location>
        <begin position="1083"/>
        <end position="1092"/>
    </location>
</feature>
<feature type="region of interest" description="Disordered" evidence="1">
    <location>
        <begin position="1140"/>
        <end position="1225"/>
    </location>
</feature>
<name>A0A9P7Z826_9HELO</name>
<sequence>MARPYKTDFEKEIQSPMSPVAGGGSNTPISYKVDVNRKKTNKWANAKPVTYDDWDDDDEYNDESAPPSKPTGLKQQGQSLAAGKKNYGDLPPAQETGARANSFDADDEVRNFSSGAATSPPITATAPGPVTRFSQMAVPQSRTASGPPALSVTTQMPLPQAATGMRKASAPMPPISQEYSAPVGRINPSETAATASLVSLADSRTSSDYQARRDYSPSAVPSPLRPAGAAVTSSPQTSDPPTARFPARKSSLSQSRGPDISDVTRAHQEAVTASHATQPKSLPFVRPADIYKRRMEEERERQSLDSSRPSVDSVRSNKVNEKPEAMSDVPGSSDRRDESTDSSRLRLEPVQERKSEYGFERDNGDQNTPRAPGLTFQPPLSEADKDEAGDIRSNPTSPQLPNLNRMSGFGMDLFTKSKQNIYAEPIREETTETPTGTALDTRLEPMPATNSDQSFSPGFQTVVNQAFEKKRNDSSPPPASVSQSNGAVQIGRERTGTVGISPVMKSLPAVPSLDSRMDDARPSNAATIESDVRDNIPQVNKPIPSQQVSGISNTQEQPAFLGGNIAKSNAGDSDEPLQPPRPIVERDQSFRPHLPGGWESYATTPGRESPVASVQLASDASSMARSGSPPSLKVHKESELAPTAAEHFSEVGIPVTGAALTKSKKSRENSPAKNAPSSGPAQSNDRFPTPDHSMAPGGSLYSHTALDPRLLSKPEQTVQAKQTRPEIISEPSFDSEAAPISLPRNTPKVVNDNPEYFPAYDTAPKKSLTEGASGNPTHEQPEPSMSSTAQDSNDQFHDEISRGLSPQPAIQRTDSLGVESPEEKSSNQTRISSYLPSEYDNYWASTAEGVTPAAVVTAPAENFDNQTLQTTNPTYTLTPVAMDTPLPADRDLTPEPLSPRKHEHIIEPISQSHRSSWEAKSEHQSATPVYSEPVVNTDEVGKDHSHEGARVESQPIHTPVPKPSGYEGLKSHSTTPTPESQPQHVTGTDATLVGGGLALGVAAAAAAYQHSSEPPSDPQRRLSLAEEKNPRVSSYPVSPTPPEDEHPSRCSQPNCSQIDIAALLPSTVSNVSAPSGPSVPSSIVTNSPTHAQHQPPVAILPFKDIVALQSPQQRSQKFDETRKTFAAMDSGLTSWISSLQSQYPEHRDTTGSFGRPTLDQSKFGRSPTGATPQLQQPYYQQYLNASSPTTPGNQSLRPGPSTSVGSQHGFHPPASQMTQQVQAKSKELLHTAGVFSGKAGKVGKGLLARGKNKLRGAGGGDKVD</sequence>
<protein>
    <submittedName>
        <fullName evidence="2">Uncharacterized protein</fullName>
    </submittedName>
</protein>
<evidence type="ECO:0000256" key="1">
    <source>
        <dbReference type="SAM" id="MobiDB-lite"/>
    </source>
</evidence>
<feature type="compositionally biased region" description="Polar residues" evidence="1">
    <location>
        <begin position="826"/>
        <end position="835"/>
    </location>
</feature>
<feature type="compositionally biased region" description="Basic and acidic residues" evidence="1">
    <location>
        <begin position="1018"/>
        <end position="1030"/>
    </location>
</feature>
<accession>A0A9P7Z826</accession>
<feature type="compositionally biased region" description="Acidic residues" evidence="1">
    <location>
        <begin position="52"/>
        <end position="62"/>
    </location>
</feature>
<organism evidence="2 3">
    <name type="scientific">Calycina marina</name>
    <dbReference type="NCBI Taxonomy" id="1763456"/>
    <lineage>
        <taxon>Eukaryota</taxon>
        <taxon>Fungi</taxon>
        <taxon>Dikarya</taxon>
        <taxon>Ascomycota</taxon>
        <taxon>Pezizomycotina</taxon>
        <taxon>Leotiomycetes</taxon>
        <taxon>Helotiales</taxon>
        <taxon>Pezizellaceae</taxon>
        <taxon>Calycina</taxon>
    </lineage>
</organism>
<gene>
    <name evidence="2" type="ORF">BJ878DRAFT_539567</name>
</gene>
<feature type="compositionally biased region" description="Polar residues" evidence="1">
    <location>
        <begin position="231"/>
        <end position="240"/>
    </location>
</feature>
<feature type="compositionally biased region" description="Polar residues" evidence="1">
    <location>
        <begin position="669"/>
        <end position="686"/>
    </location>
</feature>
<evidence type="ECO:0000313" key="3">
    <source>
        <dbReference type="Proteomes" id="UP000887226"/>
    </source>
</evidence>
<feature type="compositionally biased region" description="Basic and acidic residues" evidence="1">
    <location>
        <begin position="289"/>
        <end position="303"/>
    </location>
</feature>
<feature type="region of interest" description="Disordered" evidence="1">
    <location>
        <begin position="162"/>
        <end position="408"/>
    </location>
</feature>
<keyword evidence="3" id="KW-1185">Reference proteome</keyword>
<feature type="compositionally biased region" description="Polar residues" evidence="1">
    <location>
        <begin position="543"/>
        <end position="557"/>
    </location>
</feature>
<feature type="region of interest" description="Disordered" evidence="1">
    <location>
        <begin position="1008"/>
        <end position="1053"/>
    </location>
</feature>
<feature type="compositionally biased region" description="Low complexity" evidence="1">
    <location>
        <begin position="1069"/>
        <end position="1082"/>
    </location>
</feature>
<dbReference type="AlphaFoldDB" id="A0A9P7Z826"/>
<feature type="region of interest" description="Disordered" evidence="1">
    <location>
        <begin position="527"/>
        <end position="835"/>
    </location>
</feature>
<feature type="compositionally biased region" description="Low complexity" evidence="1">
    <location>
        <begin position="304"/>
        <end position="316"/>
    </location>
</feature>
<feature type="compositionally biased region" description="Polar residues" evidence="1">
    <location>
        <begin position="393"/>
        <end position="405"/>
    </location>
</feature>